<proteinExistence type="predicted"/>
<dbReference type="OrthoDB" id="9814719at2"/>
<dbReference type="RefSeq" id="WP_147851085.1">
    <property type="nucleotide sequence ID" value="NZ_VDUZ01000050.1"/>
</dbReference>
<dbReference type="InterPro" id="IPR003374">
    <property type="entry name" value="ApbE-like_sf"/>
</dbReference>
<reference evidence="1 2" key="1">
    <citation type="submission" date="2019-06" db="EMBL/GenBank/DDBJ databases">
        <title>New taxonomy in bacterial strain CC-CFT640, isolated from vineyard.</title>
        <authorList>
            <person name="Lin S.-Y."/>
            <person name="Tsai C.-F."/>
            <person name="Young C.-C."/>
        </authorList>
    </citation>
    <scope>NUCLEOTIDE SEQUENCE [LARGE SCALE GENOMIC DNA]</scope>
    <source>
        <strain evidence="1 2">CC-CFT640</strain>
    </source>
</reference>
<comment type="caution">
    <text evidence="1">The sequence shown here is derived from an EMBL/GenBank/DDBJ whole genome shotgun (WGS) entry which is preliminary data.</text>
</comment>
<protein>
    <submittedName>
        <fullName evidence="1">UPF0280 family protein</fullName>
    </submittedName>
</protein>
<evidence type="ECO:0000313" key="1">
    <source>
        <dbReference type="EMBL" id="TXL70978.1"/>
    </source>
</evidence>
<dbReference type="Gene3D" id="3.10.520.10">
    <property type="entry name" value="ApbE-like domains"/>
    <property type="match status" value="1"/>
</dbReference>
<dbReference type="NCBIfam" id="NF003322">
    <property type="entry name" value="PRK04334.1-2"/>
    <property type="match status" value="1"/>
</dbReference>
<name>A0A5C8PC69_9HYPH</name>
<dbReference type="EMBL" id="VDUZ01000050">
    <property type="protein sequence ID" value="TXL70978.1"/>
    <property type="molecule type" value="Genomic_DNA"/>
</dbReference>
<dbReference type="AlphaFoldDB" id="A0A5C8PC69"/>
<sequence>MPQGPQVAHLADGRLHLQHGPIDLIIQAWGAADEVDAAYRQAIARFADVLEALVRELAILRAPVGDAFPMVADPVARRMAEAVWPYRDVYITPMAAVAGAVADEMLAAMVQGRDLAKAYVNNGGDIAFHLAQGESLSTAVVANIAVPSRDAVATLAADMPVRGLATSGWRGRSFSLGIADSATILAGTAAVADAAATIVGNAILVDHPAVERRPASSLRDDTDLGALLVTTAVGPLPAHAVAAALDAGAAQARRLQARGLIVGAALSLQGAWRLVTPEGPR</sequence>
<dbReference type="Proteomes" id="UP000321638">
    <property type="component" value="Unassembled WGS sequence"/>
</dbReference>
<evidence type="ECO:0000313" key="2">
    <source>
        <dbReference type="Proteomes" id="UP000321638"/>
    </source>
</evidence>
<dbReference type="InterPro" id="IPR007183">
    <property type="entry name" value="UPF0280"/>
</dbReference>
<keyword evidence="2" id="KW-1185">Reference proteome</keyword>
<gene>
    <name evidence="1" type="ORF">FHP25_32060</name>
</gene>
<organism evidence="1 2">
    <name type="scientific">Vineibacter terrae</name>
    <dbReference type="NCBI Taxonomy" id="2586908"/>
    <lineage>
        <taxon>Bacteria</taxon>
        <taxon>Pseudomonadati</taxon>
        <taxon>Pseudomonadota</taxon>
        <taxon>Alphaproteobacteria</taxon>
        <taxon>Hyphomicrobiales</taxon>
        <taxon>Vineibacter</taxon>
    </lineage>
</organism>
<accession>A0A5C8PC69</accession>
<dbReference type="PIRSF" id="PIRSF006421">
    <property type="entry name" value="UCP006421"/>
    <property type="match status" value="1"/>
</dbReference>
<dbReference type="SUPFAM" id="SSF143631">
    <property type="entry name" value="ApbE-like"/>
    <property type="match status" value="1"/>
</dbReference>